<sequence>MNKNNDNRNNNIPESFESKSLEELWELLLGKDGLEVQKAKYEARKLKPDYREGELNLYECPMCGSDDVPNVDIDFDLNMNNDRIKSIKMRGGKCSRCGETFYDSKVTDLIRKIKKLLD</sequence>
<dbReference type="NCBIfam" id="TIGR03831">
    <property type="entry name" value="YgiT_finger"/>
    <property type="match status" value="1"/>
</dbReference>
<reference evidence="2" key="1">
    <citation type="submission" date="2016-10" db="EMBL/GenBank/DDBJ databases">
        <authorList>
            <person name="Varghese N."/>
            <person name="Submissions S."/>
        </authorList>
    </citation>
    <scope>NUCLEOTIDE SEQUENCE [LARGE SCALE GENOMIC DNA]</scope>
    <source>
        <strain evidence="2">CGMCC 1.8946</strain>
    </source>
</reference>
<dbReference type="AlphaFoldDB" id="A0A1G4RK84"/>
<organism evidence="1 2">
    <name type="scientific">Paenibacillus tianmuensis</name>
    <dbReference type="NCBI Taxonomy" id="624147"/>
    <lineage>
        <taxon>Bacteria</taxon>
        <taxon>Bacillati</taxon>
        <taxon>Bacillota</taxon>
        <taxon>Bacilli</taxon>
        <taxon>Bacillales</taxon>
        <taxon>Paenibacillaceae</taxon>
        <taxon>Paenibacillus</taxon>
    </lineage>
</organism>
<dbReference type="RefSeq" id="WP_090672082.1">
    <property type="nucleotide sequence ID" value="NZ_FMTT01000016.1"/>
</dbReference>
<protein>
    <submittedName>
        <fullName evidence="1">YgiT-type zinc finger domain-containing protein</fullName>
    </submittedName>
</protein>
<dbReference type="Proteomes" id="UP000198601">
    <property type="component" value="Unassembled WGS sequence"/>
</dbReference>
<dbReference type="EMBL" id="FMTT01000016">
    <property type="protein sequence ID" value="SCW57383.1"/>
    <property type="molecule type" value="Genomic_DNA"/>
</dbReference>
<accession>A0A1G4RK84</accession>
<gene>
    <name evidence="1" type="ORF">SAMN04487970_101693</name>
</gene>
<dbReference type="OrthoDB" id="2633179at2"/>
<keyword evidence="2" id="KW-1185">Reference proteome</keyword>
<dbReference type="InterPro" id="IPR022453">
    <property type="entry name" value="Znf_MqsA-type"/>
</dbReference>
<proteinExistence type="predicted"/>
<name>A0A1G4RK84_9BACL</name>
<evidence type="ECO:0000313" key="2">
    <source>
        <dbReference type="Proteomes" id="UP000198601"/>
    </source>
</evidence>
<evidence type="ECO:0000313" key="1">
    <source>
        <dbReference type="EMBL" id="SCW57383.1"/>
    </source>
</evidence>